<dbReference type="InterPro" id="IPR000620">
    <property type="entry name" value="EamA_dom"/>
</dbReference>
<dbReference type="PANTHER" id="PTHR32322:SF9">
    <property type="entry name" value="AMINO-ACID METABOLITE EFFLUX PUMP-RELATED"/>
    <property type="match status" value="1"/>
</dbReference>
<gene>
    <name evidence="7" type="ORF">K1W69_00945</name>
</gene>
<feature type="domain" description="EamA" evidence="6">
    <location>
        <begin position="155"/>
        <end position="289"/>
    </location>
</feature>
<evidence type="ECO:0000256" key="1">
    <source>
        <dbReference type="ARBA" id="ARBA00004141"/>
    </source>
</evidence>
<keyword evidence="3 5" id="KW-1133">Transmembrane helix</keyword>
<feature type="transmembrane region" description="Helical" evidence="5">
    <location>
        <begin position="154"/>
        <end position="173"/>
    </location>
</feature>
<evidence type="ECO:0000256" key="5">
    <source>
        <dbReference type="SAM" id="Phobius"/>
    </source>
</evidence>
<dbReference type="InterPro" id="IPR037185">
    <property type="entry name" value="EmrE-like"/>
</dbReference>
<dbReference type="Pfam" id="PF00892">
    <property type="entry name" value="EamA"/>
    <property type="match status" value="2"/>
</dbReference>
<feature type="transmembrane region" description="Helical" evidence="5">
    <location>
        <begin position="180"/>
        <end position="204"/>
    </location>
</feature>
<feature type="transmembrane region" description="Helical" evidence="5">
    <location>
        <begin position="94"/>
        <end position="117"/>
    </location>
</feature>
<sequence length="301" mass="32072">MQNRLTLSTWLMLVTLGLIWGASFFFARIAVVWIPPLTLVFLRVVLAAIALHLYLHGRNGLFRILAARWRSFLVLGAINNVIPFSLIFMGQTQIGAGLAAILNATTPLWTLIIANVVTEDEKMTTTRTLGCILGLVGMLVLTGPSALSGFDAHIWAQLAVVGAAISYGFAATFAKSFRGVAPTIVATGQLSASSLIMIPLICIIDQPWTLAFPPIEVVGAVILLAVLSTSVAYILYFRIIADAGATNGSLVTLLVPPSAILLGVLFLGETLTIHAALGLALIAAGLLVIDGRLLHRRRFHA</sequence>
<name>A0AAE3CZB7_9HYPH</name>
<feature type="transmembrane region" description="Helical" evidence="5">
    <location>
        <begin position="31"/>
        <end position="55"/>
    </location>
</feature>
<keyword evidence="4 5" id="KW-0472">Membrane</keyword>
<protein>
    <submittedName>
        <fullName evidence="7">DMT family transporter</fullName>
    </submittedName>
</protein>
<evidence type="ECO:0000313" key="7">
    <source>
        <dbReference type="EMBL" id="MBW8635737.1"/>
    </source>
</evidence>
<evidence type="ECO:0000313" key="8">
    <source>
        <dbReference type="Proteomes" id="UP001196509"/>
    </source>
</evidence>
<feature type="transmembrane region" description="Helical" evidence="5">
    <location>
        <begin position="67"/>
        <end position="88"/>
    </location>
</feature>
<reference evidence="7" key="1">
    <citation type="submission" date="2021-08" db="EMBL/GenBank/DDBJ databases">
        <title>Hoeflea bacterium WL0058 sp. nov., isolated from the sediment.</title>
        <authorList>
            <person name="Wang L."/>
            <person name="Zhang D."/>
        </authorList>
    </citation>
    <scope>NUCLEOTIDE SEQUENCE</scope>
    <source>
        <strain evidence="7">WL0058</strain>
    </source>
</reference>
<feature type="transmembrane region" description="Helical" evidence="5">
    <location>
        <begin position="210"/>
        <end position="236"/>
    </location>
</feature>
<organism evidence="7 8">
    <name type="scientific">Flavimaribacter sediminis</name>
    <dbReference type="NCBI Taxonomy" id="2865987"/>
    <lineage>
        <taxon>Bacteria</taxon>
        <taxon>Pseudomonadati</taxon>
        <taxon>Pseudomonadota</taxon>
        <taxon>Alphaproteobacteria</taxon>
        <taxon>Hyphomicrobiales</taxon>
        <taxon>Rhizobiaceae</taxon>
        <taxon>Flavimaribacter</taxon>
    </lineage>
</organism>
<evidence type="ECO:0000256" key="3">
    <source>
        <dbReference type="ARBA" id="ARBA00022989"/>
    </source>
</evidence>
<proteinExistence type="predicted"/>
<dbReference type="GO" id="GO:0016020">
    <property type="term" value="C:membrane"/>
    <property type="evidence" value="ECO:0007669"/>
    <property type="project" value="UniProtKB-SubCell"/>
</dbReference>
<dbReference type="AlphaFoldDB" id="A0AAE3CZB7"/>
<keyword evidence="8" id="KW-1185">Reference proteome</keyword>
<evidence type="ECO:0000259" key="6">
    <source>
        <dbReference type="Pfam" id="PF00892"/>
    </source>
</evidence>
<evidence type="ECO:0000256" key="2">
    <source>
        <dbReference type="ARBA" id="ARBA00022692"/>
    </source>
</evidence>
<feature type="domain" description="EamA" evidence="6">
    <location>
        <begin position="11"/>
        <end position="142"/>
    </location>
</feature>
<comment type="caution">
    <text evidence="7">The sequence shown here is derived from an EMBL/GenBank/DDBJ whole genome shotgun (WGS) entry which is preliminary data.</text>
</comment>
<dbReference type="Proteomes" id="UP001196509">
    <property type="component" value="Unassembled WGS sequence"/>
</dbReference>
<keyword evidence="2 5" id="KW-0812">Transmembrane</keyword>
<accession>A0AAE3CZB7</accession>
<dbReference type="SUPFAM" id="SSF103481">
    <property type="entry name" value="Multidrug resistance efflux transporter EmrE"/>
    <property type="match status" value="2"/>
</dbReference>
<feature type="transmembrane region" description="Helical" evidence="5">
    <location>
        <begin position="248"/>
        <end position="267"/>
    </location>
</feature>
<dbReference type="EMBL" id="JAICBX010000001">
    <property type="protein sequence ID" value="MBW8635737.1"/>
    <property type="molecule type" value="Genomic_DNA"/>
</dbReference>
<dbReference type="RefSeq" id="WP_220226458.1">
    <property type="nucleotide sequence ID" value="NZ_JAICBX010000001.1"/>
</dbReference>
<dbReference type="InterPro" id="IPR050638">
    <property type="entry name" value="AA-Vitamin_Transporters"/>
</dbReference>
<comment type="subcellular location">
    <subcellularLocation>
        <location evidence="1">Membrane</location>
        <topology evidence="1">Multi-pass membrane protein</topology>
    </subcellularLocation>
</comment>
<evidence type="ECO:0000256" key="4">
    <source>
        <dbReference type="ARBA" id="ARBA00023136"/>
    </source>
</evidence>
<dbReference type="PANTHER" id="PTHR32322">
    <property type="entry name" value="INNER MEMBRANE TRANSPORTER"/>
    <property type="match status" value="1"/>
</dbReference>
<feature type="transmembrane region" description="Helical" evidence="5">
    <location>
        <begin position="129"/>
        <end position="148"/>
    </location>
</feature>
<feature type="transmembrane region" description="Helical" evidence="5">
    <location>
        <begin position="273"/>
        <end position="294"/>
    </location>
</feature>